<dbReference type="OrthoDB" id="9855141at2"/>
<dbReference type="AlphaFoldDB" id="A0A1D8AS21"/>
<dbReference type="KEGG" id="obg:Verru16b_00729"/>
<gene>
    <name evidence="2" type="ORF">Verru16b_00729</name>
</gene>
<evidence type="ECO:0000313" key="3">
    <source>
        <dbReference type="Proteomes" id="UP000095228"/>
    </source>
</evidence>
<dbReference type="Proteomes" id="UP000095228">
    <property type="component" value="Chromosome"/>
</dbReference>
<keyword evidence="1" id="KW-0175">Coiled coil</keyword>
<sequence length="214" mass="22164">MKFQGARNRPALHRSLVSLGSAAVIISLVGCQVAPSKTVTGAGTGAAAGAVVGGLAAGATGGNSSQGLLAGAGAGAIIGGIVGLTQEMKERKEQDRLAQERAYQQELARKRAEEAKNRALLDEELAVAQGFQISDLELTEAQKKVDSAAGRLAKLREERTAALSKKKALDEANEKLLSTEAEIVRLEEELARLKNAPVETVTATTDPTAAPSPN</sequence>
<organism evidence="2 3">
    <name type="scientific">Lacunisphaera limnophila</name>
    <dbReference type="NCBI Taxonomy" id="1838286"/>
    <lineage>
        <taxon>Bacteria</taxon>
        <taxon>Pseudomonadati</taxon>
        <taxon>Verrucomicrobiota</taxon>
        <taxon>Opitutia</taxon>
        <taxon>Opitutales</taxon>
        <taxon>Opitutaceae</taxon>
        <taxon>Lacunisphaera</taxon>
    </lineage>
</organism>
<keyword evidence="3" id="KW-1185">Reference proteome</keyword>
<protein>
    <recommendedName>
        <fullName evidence="4">Glycine zipper domain-containing protein</fullName>
    </recommendedName>
</protein>
<evidence type="ECO:0000313" key="2">
    <source>
        <dbReference type="EMBL" id="AOS43677.1"/>
    </source>
</evidence>
<feature type="coiled-coil region" evidence="1">
    <location>
        <begin position="103"/>
        <end position="196"/>
    </location>
</feature>
<dbReference type="EMBL" id="CP016094">
    <property type="protein sequence ID" value="AOS43677.1"/>
    <property type="molecule type" value="Genomic_DNA"/>
</dbReference>
<reference evidence="2 3" key="1">
    <citation type="submission" date="2016-06" db="EMBL/GenBank/DDBJ databases">
        <title>Three novel species with peptidoglycan cell walls form the new genus Lacunisphaera gen. nov. in the family Opitutaceae of the verrucomicrobial subdivision 4.</title>
        <authorList>
            <person name="Rast P."/>
            <person name="Gloeckner I."/>
            <person name="Jogler M."/>
            <person name="Boedeker C."/>
            <person name="Jeske O."/>
            <person name="Wiegand S."/>
            <person name="Reinhardt R."/>
            <person name="Schumann P."/>
            <person name="Rohde M."/>
            <person name="Spring S."/>
            <person name="Gloeckner F.O."/>
            <person name="Jogler C."/>
        </authorList>
    </citation>
    <scope>NUCLEOTIDE SEQUENCE [LARGE SCALE GENOMIC DNA]</scope>
    <source>
        <strain evidence="2 3">IG16b</strain>
    </source>
</reference>
<accession>A0A1D8AS21</accession>
<proteinExistence type="predicted"/>
<evidence type="ECO:0000256" key="1">
    <source>
        <dbReference type="SAM" id="Coils"/>
    </source>
</evidence>
<dbReference type="PROSITE" id="PS51257">
    <property type="entry name" value="PROKAR_LIPOPROTEIN"/>
    <property type="match status" value="1"/>
</dbReference>
<evidence type="ECO:0008006" key="4">
    <source>
        <dbReference type="Google" id="ProtNLM"/>
    </source>
</evidence>
<dbReference type="STRING" id="1838286.Verru16b_00729"/>
<name>A0A1D8AS21_9BACT</name>
<dbReference type="RefSeq" id="WP_069961006.1">
    <property type="nucleotide sequence ID" value="NZ_CP016094.1"/>
</dbReference>